<dbReference type="AlphaFoldDB" id="A0A5J4WJV0"/>
<gene>
    <name evidence="3" type="ORF">EZS28_009316</name>
</gene>
<evidence type="ECO:0000313" key="3">
    <source>
        <dbReference type="EMBL" id="KAA6395158.1"/>
    </source>
</evidence>
<proteinExistence type="predicted"/>
<evidence type="ECO:0000256" key="2">
    <source>
        <dbReference type="SAM" id="MobiDB-lite"/>
    </source>
</evidence>
<name>A0A5J4WJV0_9EUKA</name>
<keyword evidence="1" id="KW-0175">Coiled coil</keyword>
<accession>A0A5J4WJV0</accession>
<comment type="caution">
    <text evidence="3">The sequence shown here is derived from an EMBL/GenBank/DDBJ whole genome shotgun (WGS) entry which is preliminary data.</text>
</comment>
<sequence length="337" mass="39111">MEWLDSLTCVTKYTNQYPKQQQVQFHSQQDKLWKQKEKAKNNQQVNLKESQLMELMTMETVINLNMHSNPSISQTETMDSERMTAGRSYRPLSTEKRIPRSISQKYPPTLHLTIQTDKMDLEETVAGRGYRQQPMQMDKKTTRQSITLAMKTITSKQMIIESEDNNNKTSKDQTTKSNINKTVQLANQERQDHLIQPIQNKNQEIQTLHNLKANLLQLPHLQNQDKQKEKLQYLNRRYNNQTNTILEAKTGQLKSVSNKSLLSTEARANYDTSNHFTPQQEQIKKTDVVQITENKSEKRSKGNKTSAVSKKQKQGFNSDNQTEIVPDSETDQPNQLD</sequence>
<protein>
    <submittedName>
        <fullName evidence="3">Uncharacterized protein</fullName>
    </submittedName>
</protein>
<feature type="region of interest" description="Disordered" evidence="2">
    <location>
        <begin position="272"/>
        <end position="337"/>
    </location>
</feature>
<feature type="coiled-coil region" evidence="1">
    <location>
        <begin position="198"/>
        <end position="241"/>
    </location>
</feature>
<organism evidence="3 4">
    <name type="scientific">Streblomastix strix</name>
    <dbReference type="NCBI Taxonomy" id="222440"/>
    <lineage>
        <taxon>Eukaryota</taxon>
        <taxon>Metamonada</taxon>
        <taxon>Preaxostyla</taxon>
        <taxon>Oxymonadida</taxon>
        <taxon>Streblomastigidae</taxon>
        <taxon>Streblomastix</taxon>
    </lineage>
</organism>
<dbReference type="EMBL" id="SNRW01001756">
    <property type="protein sequence ID" value="KAA6395158.1"/>
    <property type="molecule type" value="Genomic_DNA"/>
</dbReference>
<reference evidence="3 4" key="1">
    <citation type="submission" date="2019-03" db="EMBL/GenBank/DDBJ databases">
        <title>Single cell metagenomics reveals metabolic interactions within the superorganism composed of flagellate Streblomastix strix and complex community of Bacteroidetes bacteria on its surface.</title>
        <authorList>
            <person name="Treitli S.C."/>
            <person name="Kolisko M."/>
            <person name="Husnik F."/>
            <person name="Keeling P."/>
            <person name="Hampl V."/>
        </authorList>
    </citation>
    <scope>NUCLEOTIDE SEQUENCE [LARGE SCALE GENOMIC DNA]</scope>
    <source>
        <strain evidence="3">ST1C</strain>
    </source>
</reference>
<evidence type="ECO:0000256" key="1">
    <source>
        <dbReference type="SAM" id="Coils"/>
    </source>
</evidence>
<feature type="compositionally biased region" description="Polar residues" evidence="2">
    <location>
        <begin position="272"/>
        <end position="281"/>
    </location>
</feature>
<feature type="compositionally biased region" description="Polar residues" evidence="2">
    <location>
        <begin position="303"/>
        <end position="323"/>
    </location>
</feature>
<evidence type="ECO:0000313" key="4">
    <source>
        <dbReference type="Proteomes" id="UP000324800"/>
    </source>
</evidence>
<dbReference type="Proteomes" id="UP000324800">
    <property type="component" value="Unassembled WGS sequence"/>
</dbReference>